<evidence type="ECO:0000313" key="1">
    <source>
        <dbReference type="EMBL" id="GGY01095.1"/>
    </source>
</evidence>
<dbReference type="Proteomes" id="UP000653056">
    <property type="component" value="Unassembled WGS sequence"/>
</dbReference>
<sequence length="112" mass="12126">MHQHGAWGVVSMREMVSRKLRFSSNCMKLKGLMDGGQEFATHDVTFSNSCSAHHRRFGGGANGGDGGDVRDTRQGGLTLLAASGPLALRREGHANVYDVSLLWCRLWGAGRP</sequence>
<comment type="caution">
    <text evidence="1">The sequence shown here is derived from an EMBL/GenBank/DDBJ whole genome shotgun (WGS) entry which is preliminary data.</text>
</comment>
<evidence type="ECO:0000313" key="2">
    <source>
        <dbReference type="Proteomes" id="UP000653056"/>
    </source>
</evidence>
<proteinExistence type="predicted"/>
<protein>
    <submittedName>
        <fullName evidence="1">Uncharacterized protein</fullName>
    </submittedName>
</protein>
<organism evidence="1 2">
    <name type="scientific">Litchfieldella qijiaojingensis</name>
    <dbReference type="NCBI Taxonomy" id="980347"/>
    <lineage>
        <taxon>Bacteria</taxon>
        <taxon>Pseudomonadati</taxon>
        <taxon>Pseudomonadota</taxon>
        <taxon>Gammaproteobacteria</taxon>
        <taxon>Oceanospirillales</taxon>
        <taxon>Halomonadaceae</taxon>
        <taxon>Litchfieldella</taxon>
    </lineage>
</organism>
<accession>A0ABQ2Z3B6</accession>
<gene>
    <name evidence="1" type="ORF">GCM10007160_31250</name>
</gene>
<reference evidence="2" key="1">
    <citation type="journal article" date="2019" name="Int. J. Syst. Evol. Microbiol.">
        <title>The Global Catalogue of Microorganisms (GCM) 10K type strain sequencing project: providing services to taxonomists for standard genome sequencing and annotation.</title>
        <authorList>
            <consortium name="The Broad Institute Genomics Platform"/>
            <consortium name="The Broad Institute Genome Sequencing Center for Infectious Disease"/>
            <person name="Wu L."/>
            <person name="Ma J."/>
        </authorList>
    </citation>
    <scope>NUCLEOTIDE SEQUENCE [LARGE SCALE GENOMIC DNA]</scope>
    <source>
        <strain evidence="2">KCTC 22228</strain>
    </source>
</reference>
<keyword evidence="2" id="KW-1185">Reference proteome</keyword>
<name>A0ABQ2Z3B6_9GAMM</name>
<dbReference type="EMBL" id="BMXS01000017">
    <property type="protein sequence ID" value="GGY01095.1"/>
    <property type="molecule type" value="Genomic_DNA"/>
</dbReference>